<sequence length="82" mass="9321">MRLVFLVLVLVVLAMARPYIDIDELEKYFRRDSLRLQADGTGEYTGGPSMEALIRHYGPVRYRKKPATTAYVVDIHEFSGSG</sequence>
<keyword evidence="1" id="KW-0732">Signal</keyword>
<feature type="chain" id="PRO_5041443496" evidence="1">
    <location>
        <begin position="17"/>
        <end position="82"/>
    </location>
</feature>
<evidence type="ECO:0000256" key="1">
    <source>
        <dbReference type="SAM" id="SignalP"/>
    </source>
</evidence>
<accession>A0AA39M2V5</accession>
<name>A0AA39M2V5_9BILA</name>
<feature type="signal peptide" evidence="1">
    <location>
        <begin position="1"/>
        <end position="16"/>
    </location>
</feature>
<gene>
    <name evidence="2" type="ORF">QR680_013631</name>
</gene>
<proteinExistence type="predicted"/>
<evidence type="ECO:0000313" key="3">
    <source>
        <dbReference type="Proteomes" id="UP001175271"/>
    </source>
</evidence>
<dbReference type="AlphaFoldDB" id="A0AA39M2V5"/>
<protein>
    <submittedName>
        <fullName evidence="2">Uncharacterized protein</fullName>
    </submittedName>
</protein>
<comment type="caution">
    <text evidence="2">The sequence shown here is derived from an EMBL/GenBank/DDBJ whole genome shotgun (WGS) entry which is preliminary data.</text>
</comment>
<evidence type="ECO:0000313" key="2">
    <source>
        <dbReference type="EMBL" id="KAK0418549.1"/>
    </source>
</evidence>
<dbReference type="Proteomes" id="UP001175271">
    <property type="component" value="Unassembled WGS sequence"/>
</dbReference>
<organism evidence="2 3">
    <name type="scientific">Steinernema hermaphroditum</name>
    <dbReference type="NCBI Taxonomy" id="289476"/>
    <lineage>
        <taxon>Eukaryota</taxon>
        <taxon>Metazoa</taxon>
        <taxon>Ecdysozoa</taxon>
        <taxon>Nematoda</taxon>
        <taxon>Chromadorea</taxon>
        <taxon>Rhabditida</taxon>
        <taxon>Tylenchina</taxon>
        <taxon>Panagrolaimomorpha</taxon>
        <taxon>Strongyloidoidea</taxon>
        <taxon>Steinernematidae</taxon>
        <taxon>Steinernema</taxon>
    </lineage>
</organism>
<keyword evidence="3" id="KW-1185">Reference proteome</keyword>
<reference evidence="2" key="1">
    <citation type="submission" date="2023-06" db="EMBL/GenBank/DDBJ databases">
        <title>Genomic analysis of the entomopathogenic nematode Steinernema hermaphroditum.</title>
        <authorList>
            <person name="Schwarz E.M."/>
            <person name="Heppert J.K."/>
            <person name="Baniya A."/>
            <person name="Schwartz H.T."/>
            <person name="Tan C.-H."/>
            <person name="Antoshechkin I."/>
            <person name="Sternberg P.W."/>
            <person name="Goodrich-Blair H."/>
            <person name="Dillman A.R."/>
        </authorList>
    </citation>
    <scope>NUCLEOTIDE SEQUENCE</scope>
    <source>
        <strain evidence="2">PS9179</strain>
        <tissue evidence="2">Whole animal</tissue>
    </source>
</reference>
<dbReference type="EMBL" id="JAUCMV010000002">
    <property type="protein sequence ID" value="KAK0418549.1"/>
    <property type="molecule type" value="Genomic_DNA"/>
</dbReference>